<evidence type="ECO:0000313" key="1">
    <source>
        <dbReference type="EMBL" id="KAJ1950479.1"/>
    </source>
</evidence>
<organism evidence="1 2">
    <name type="scientific">Linderina macrospora</name>
    <dbReference type="NCBI Taxonomy" id="4868"/>
    <lineage>
        <taxon>Eukaryota</taxon>
        <taxon>Fungi</taxon>
        <taxon>Fungi incertae sedis</taxon>
        <taxon>Zoopagomycota</taxon>
        <taxon>Kickxellomycotina</taxon>
        <taxon>Kickxellomycetes</taxon>
        <taxon>Kickxellales</taxon>
        <taxon>Kickxellaceae</taxon>
        <taxon>Linderina</taxon>
    </lineage>
</organism>
<reference evidence="1" key="1">
    <citation type="submission" date="2022-07" db="EMBL/GenBank/DDBJ databases">
        <title>Phylogenomic reconstructions and comparative analyses of Kickxellomycotina fungi.</title>
        <authorList>
            <person name="Reynolds N.K."/>
            <person name="Stajich J.E."/>
            <person name="Barry K."/>
            <person name="Grigoriev I.V."/>
            <person name="Crous P."/>
            <person name="Smith M.E."/>
        </authorList>
    </citation>
    <scope>NUCLEOTIDE SEQUENCE</scope>
    <source>
        <strain evidence="1">NRRL 5244</strain>
    </source>
</reference>
<gene>
    <name evidence="1" type="primary">MON2_1</name>
    <name evidence="1" type="ORF">FBU59_000663</name>
</gene>
<comment type="caution">
    <text evidence="1">The sequence shown here is derived from an EMBL/GenBank/DDBJ whole genome shotgun (WGS) entry which is preliminary data.</text>
</comment>
<sequence>MDIQVKILQMILPLVSAYDTVSGETLVEAIHICFVLQQSRDPIVNNTAAAILRQLVVAVFDRVVGEDKETNSTQVDAEADLTRKCAKDAYYVLQDLCLLLTDSETVFIRADTIDKGLVLELIESILTNHARVVARHAAMAQLLRDRLSPYIVHFFAEKSTFPLAVRCTRIVWLFIRDLHAEFSTECEIFLSTLTRLMDPSTSSGSRNAAAPGRRRPSFVLPGGVGAGNPSTLFPPFYRVLALEVVKKTVEDSNLLQELYTQFDGRASSDDDCHVILDIITAVGKVVSERPTIRSSNSDGIPSALPEGGTASTDTQLRRLATDADANSEKDQISARSCRMRSEMHKLLDKQDAPTFPDTYLFYLALSSIISLVDGLASAILPSRTASLTASINGKEVTKGVLALPDSSDQSTQVISGLASKIWPILLTAYSFFLNVRFDNSLFNQVMESSQKLVLVLGALDIRDARDAVLSLLCRHCLPHAAISEHERQLQQSQATKSRSLATVPEDESKEADSRAPVAAPLVTSSLIGAQFSMHSRQIQCLRTVVACAQFLAGALGPAWYPIMVTLQQADELLYQSRGSLPSSTTATANGNASHGQTPTRNMGGRQRSMSTASTQAPSSSDELSRATEFQAVREEYVQLFALVRAHGSDAFIW</sequence>
<name>A0ACC1JG18_9FUNG</name>
<proteinExistence type="predicted"/>
<feature type="non-terminal residue" evidence="1">
    <location>
        <position position="653"/>
    </location>
</feature>
<dbReference type="EMBL" id="JANBPW010000196">
    <property type="protein sequence ID" value="KAJ1950479.1"/>
    <property type="molecule type" value="Genomic_DNA"/>
</dbReference>
<evidence type="ECO:0000313" key="2">
    <source>
        <dbReference type="Proteomes" id="UP001150603"/>
    </source>
</evidence>
<protein>
    <submittedName>
        <fullName evidence="1">Endocytosis and vacuole integrity protein</fullName>
    </submittedName>
</protein>
<keyword evidence="2" id="KW-1185">Reference proteome</keyword>
<accession>A0ACC1JG18</accession>
<dbReference type="Proteomes" id="UP001150603">
    <property type="component" value="Unassembled WGS sequence"/>
</dbReference>